<keyword evidence="5" id="KW-0833">Ubl conjugation pathway</keyword>
<evidence type="ECO:0000313" key="9">
    <source>
        <dbReference type="Proteomes" id="UP001162131"/>
    </source>
</evidence>
<dbReference type="PANTHER" id="PTHR11685">
    <property type="entry name" value="RBR FAMILY RING FINGER AND IBR DOMAIN-CONTAINING"/>
    <property type="match status" value="1"/>
</dbReference>
<keyword evidence="4" id="KW-0863">Zinc-finger</keyword>
<keyword evidence="2" id="KW-0479">Metal-binding</keyword>
<feature type="domain" description="RING-type" evidence="7">
    <location>
        <begin position="10"/>
        <end position="249"/>
    </location>
</feature>
<evidence type="ECO:0000313" key="8">
    <source>
        <dbReference type="EMBL" id="CAG9326000.1"/>
    </source>
</evidence>
<dbReference type="InterPro" id="IPR044066">
    <property type="entry name" value="TRIAD_supradom"/>
</dbReference>
<dbReference type="AlphaFoldDB" id="A0AAU9JK42"/>
<keyword evidence="9" id="KW-1185">Reference proteome</keyword>
<evidence type="ECO:0000256" key="2">
    <source>
        <dbReference type="ARBA" id="ARBA00022723"/>
    </source>
</evidence>
<dbReference type="GO" id="GO:0004842">
    <property type="term" value="F:ubiquitin-protein transferase activity"/>
    <property type="evidence" value="ECO:0007669"/>
    <property type="project" value="InterPro"/>
</dbReference>
<comment type="caution">
    <text evidence="8">The sequence shown here is derived from an EMBL/GenBank/DDBJ whole genome shotgun (WGS) entry which is preliminary data.</text>
</comment>
<dbReference type="Pfam" id="PF26200">
    <property type="entry name" value="Rcat_RNF216"/>
    <property type="match status" value="1"/>
</dbReference>
<dbReference type="Proteomes" id="UP001162131">
    <property type="component" value="Unassembled WGS sequence"/>
</dbReference>
<evidence type="ECO:0000256" key="3">
    <source>
        <dbReference type="ARBA" id="ARBA00022737"/>
    </source>
</evidence>
<gene>
    <name evidence="8" type="ORF">BSTOLATCC_MIC39779</name>
</gene>
<dbReference type="CDD" id="cd20336">
    <property type="entry name" value="Rcat_RBR"/>
    <property type="match status" value="1"/>
</dbReference>
<reference evidence="8" key="1">
    <citation type="submission" date="2021-09" db="EMBL/GenBank/DDBJ databases">
        <authorList>
            <consortium name="AG Swart"/>
            <person name="Singh M."/>
            <person name="Singh A."/>
            <person name="Seah K."/>
            <person name="Emmerich C."/>
        </authorList>
    </citation>
    <scope>NUCLEOTIDE SEQUENCE</scope>
    <source>
        <strain evidence="8">ATCC30299</strain>
    </source>
</reference>
<evidence type="ECO:0000256" key="1">
    <source>
        <dbReference type="ARBA" id="ARBA00022679"/>
    </source>
</evidence>
<name>A0AAU9JK42_9CILI</name>
<sequence>MEAPEIKNKPKISCIICDKELEVDHIGIKCPQNDNICSDCSILYVEGIFGGFQANLPPKCPECKLEIPPLVFERQLSLDFLNQYIAWSNTAKDEELKWCPKCNYFEIWAKSSTADLFYCKMPSCKATICIHCNKSFKLPDYEEFSNREINDYEEEANLEKEYEASLEAFFYHQACVELHPLKKKIDMAIEEGEKRCCPGCGLSGRKDENCTHMTCPVCQTIWCYFCGKKEGDCDKDYPGDDIVGHNYDWNINDLRCPMHFTQIHEIDKRWPDNDEGCLNYFHRLLTLKCLKQAINEIGLDNYYKIADHFSSIKNNGYGIDEILNFEEKSLIDRTNGDI</sequence>
<evidence type="ECO:0000256" key="6">
    <source>
        <dbReference type="ARBA" id="ARBA00022833"/>
    </source>
</evidence>
<keyword evidence="3" id="KW-0677">Repeat</keyword>
<proteinExistence type="predicted"/>
<evidence type="ECO:0000259" key="7">
    <source>
        <dbReference type="PROSITE" id="PS51873"/>
    </source>
</evidence>
<dbReference type="EMBL" id="CAJZBQ010000039">
    <property type="protein sequence ID" value="CAG9326000.1"/>
    <property type="molecule type" value="Genomic_DNA"/>
</dbReference>
<dbReference type="GO" id="GO:0016567">
    <property type="term" value="P:protein ubiquitination"/>
    <property type="evidence" value="ECO:0007669"/>
    <property type="project" value="InterPro"/>
</dbReference>
<dbReference type="Gene3D" id="1.20.120.1750">
    <property type="match status" value="1"/>
</dbReference>
<dbReference type="PROSITE" id="PS51873">
    <property type="entry name" value="TRIAD"/>
    <property type="match status" value="1"/>
</dbReference>
<keyword evidence="1" id="KW-0808">Transferase</keyword>
<dbReference type="GO" id="GO:0008270">
    <property type="term" value="F:zinc ion binding"/>
    <property type="evidence" value="ECO:0007669"/>
    <property type="project" value="UniProtKB-KW"/>
</dbReference>
<dbReference type="SUPFAM" id="SSF57850">
    <property type="entry name" value="RING/U-box"/>
    <property type="match status" value="2"/>
</dbReference>
<accession>A0AAU9JK42</accession>
<protein>
    <recommendedName>
        <fullName evidence="7">RING-type domain-containing protein</fullName>
    </recommendedName>
</protein>
<evidence type="ECO:0000256" key="5">
    <source>
        <dbReference type="ARBA" id="ARBA00022786"/>
    </source>
</evidence>
<keyword evidence="6" id="KW-0862">Zinc</keyword>
<dbReference type="InterPro" id="IPR031127">
    <property type="entry name" value="E3_UB_ligase_RBR"/>
</dbReference>
<organism evidence="8 9">
    <name type="scientific">Blepharisma stoltei</name>
    <dbReference type="NCBI Taxonomy" id="1481888"/>
    <lineage>
        <taxon>Eukaryota</taxon>
        <taxon>Sar</taxon>
        <taxon>Alveolata</taxon>
        <taxon>Ciliophora</taxon>
        <taxon>Postciliodesmatophora</taxon>
        <taxon>Heterotrichea</taxon>
        <taxon>Heterotrichida</taxon>
        <taxon>Blepharismidae</taxon>
        <taxon>Blepharisma</taxon>
    </lineage>
</organism>
<evidence type="ECO:0000256" key="4">
    <source>
        <dbReference type="ARBA" id="ARBA00022771"/>
    </source>
</evidence>